<keyword evidence="3" id="KW-1185">Reference proteome</keyword>
<gene>
    <name evidence="2" type="ORF">chiPu_0027654</name>
</gene>
<dbReference type="AlphaFoldDB" id="A0A401TLM1"/>
<organism evidence="2 3">
    <name type="scientific">Chiloscyllium punctatum</name>
    <name type="common">Brownbanded bambooshark</name>
    <name type="synonym">Hemiscyllium punctatum</name>
    <dbReference type="NCBI Taxonomy" id="137246"/>
    <lineage>
        <taxon>Eukaryota</taxon>
        <taxon>Metazoa</taxon>
        <taxon>Chordata</taxon>
        <taxon>Craniata</taxon>
        <taxon>Vertebrata</taxon>
        <taxon>Chondrichthyes</taxon>
        <taxon>Elasmobranchii</taxon>
        <taxon>Galeomorphii</taxon>
        <taxon>Galeoidea</taxon>
        <taxon>Orectolobiformes</taxon>
        <taxon>Hemiscylliidae</taxon>
        <taxon>Chiloscyllium</taxon>
    </lineage>
</organism>
<dbReference type="EMBL" id="BEZZ01109932">
    <property type="protein sequence ID" value="GCC43526.1"/>
    <property type="molecule type" value="Genomic_DNA"/>
</dbReference>
<evidence type="ECO:0000313" key="2">
    <source>
        <dbReference type="EMBL" id="GCC43526.1"/>
    </source>
</evidence>
<proteinExistence type="predicted"/>
<feature type="region of interest" description="Disordered" evidence="1">
    <location>
        <begin position="58"/>
        <end position="88"/>
    </location>
</feature>
<evidence type="ECO:0000256" key="1">
    <source>
        <dbReference type="SAM" id="MobiDB-lite"/>
    </source>
</evidence>
<comment type="caution">
    <text evidence="2">The sequence shown here is derived from an EMBL/GenBank/DDBJ whole genome shotgun (WGS) entry which is preliminary data.</text>
</comment>
<sequence length="88" mass="9473">MGCGSVWGGRDLAVYQWEMGKRGAGLGCGPMGCGSVRGRDLAVYGSVRVGAGLRTNGVRERQERRRDPALYQWDMGKRGAGQARQPMG</sequence>
<protein>
    <submittedName>
        <fullName evidence="2">Uncharacterized protein</fullName>
    </submittedName>
</protein>
<feature type="compositionally biased region" description="Basic and acidic residues" evidence="1">
    <location>
        <begin position="58"/>
        <end position="68"/>
    </location>
</feature>
<accession>A0A401TLM1</accession>
<reference evidence="2 3" key="1">
    <citation type="journal article" date="2018" name="Nat. Ecol. Evol.">
        <title>Shark genomes provide insights into elasmobranch evolution and the origin of vertebrates.</title>
        <authorList>
            <person name="Hara Y"/>
            <person name="Yamaguchi K"/>
            <person name="Onimaru K"/>
            <person name="Kadota M"/>
            <person name="Koyanagi M"/>
            <person name="Keeley SD"/>
            <person name="Tatsumi K"/>
            <person name="Tanaka K"/>
            <person name="Motone F"/>
            <person name="Kageyama Y"/>
            <person name="Nozu R"/>
            <person name="Adachi N"/>
            <person name="Nishimura O"/>
            <person name="Nakagawa R"/>
            <person name="Tanegashima C"/>
            <person name="Kiyatake I"/>
            <person name="Matsumoto R"/>
            <person name="Murakumo K"/>
            <person name="Nishida K"/>
            <person name="Terakita A"/>
            <person name="Kuratani S"/>
            <person name="Sato K"/>
            <person name="Hyodo S Kuraku.S."/>
        </authorList>
    </citation>
    <scope>NUCLEOTIDE SEQUENCE [LARGE SCALE GENOMIC DNA]</scope>
</reference>
<name>A0A401TLM1_CHIPU</name>
<dbReference type="Proteomes" id="UP000287033">
    <property type="component" value="Unassembled WGS sequence"/>
</dbReference>
<evidence type="ECO:0000313" key="3">
    <source>
        <dbReference type="Proteomes" id="UP000287033"/>
    </source>
</evidence>